<protein>
    <recommendedName>
        <fullName evidence="1">SnoaL-like domain-containing protein</fullName>
    </recommendedName>
</protein>
<reference evidence="2 3" key="1">
    <citation type="submission" date="2019-11" db="EMBL/GenBank/DDBJ databases">
        <authorList>
            <person name="Holert J."/>
        </authorList>
    </citation>
    <scope>NUCLEOTIDE SEQUENCE [LARGE SCALE GENOMIC DNA]</scope>
    <source>
        <strain evidence="2">BC8_1</strain>
    </source>
</reference>
<dbReference type="OrthoDB" id="4542738at2"/>
<dbReference type="EMBL" id="CACSIP010000010">
    <property type="protein sequence ID" value="CAA0105885.1"/>
    <property type="molecule type" value="Genomic_DNA"/>
</dbReference>
<evidence type="ECO:0000313" key="3">
    <source>
        <dbReference type="Proteomes" id="UP000430146"/>
    </source>
</evidence>
<dbReference type="InterPro" id="IPR032710">
    <property type="entry name" value="NTF2-like_dom_sf"/>
</dbReference>
<dbReference type="Gene3D" id="3.10.450.50">
    <property type="match status" value="1"/>
</dbReference>
<evidence type="ECO:0000259" key="1">
    <source>
        <dbReference type="Pfam" id="PF12680"/>
    </source>
</evidence>
<accession>A0A5S9PPG4</accession>
<dbReference type="Pfam" id="PF12680">
    <property type="entry name" value="SnoaL_2"/>
    <property type="match status" value="1"/>
</dbReference>
<evidence type="ECO:0000313" key="2">
    <source>
        <dbReference type="EMBL" id="CAA0105885.1"/>
    </source>
</evidence>
<sequence>MSAPPSSTADALALAITDADDPVICRNLQVVAEHVDAEIAGDLDRLMATLVDEPIYHVWGASQSVGPQGHDEVRANYENLVTSGKNRLEYRVSRVVADRSCVVTEGHFVFAYPGVVLPHDELPTGEAILADHWYLVEYKCVVLWPVDAAGRIEGEELYAGEVPQVVRALYDGELTGLGPRDRRNGTLTSGWI</sequence>
<feature type="domain" description="SnoaL-like" evidence="1">
    <location>
        <begin position="31"/>
        <end position="125"/>
    </location>
</feature>
<proteinExistence type="predicted"/>
<dbReference type="SUPFAM" id="SSF54427">
    <property type="entry name" value="NTF2-like"/>
    <property type="match status" value="1"/>
</dbReference>
<organism evidence="2 3">
    <name type="scientific">Mycolicibacterium vanbaalenii</name>
    <name type="common">Mycobacterium vanbaalenii</name>
    <dbReference type="NCBI Taxonomy" id="110539"/>
    <lineage>
        <taxon>Bacteria</taxon>
        <taxon>Bacillati</taxon>
        <taxon>Actinomycetota</taxon>
        <taxon>Actinomycetes</taxon>
        <taxon>Mycobacteriales</taxon>
        <taxon>Mycobacteriaceae</taxon>
        <taxon>Mycolicibacterium</taxon>
    </lineage>
</organism>
<name>A0A5S9PPG4_MYCVN</name>
<dbReference type="Proteomes" id="UP000430146">
    <property type="component" value="Unassembled WGS sequence"/>
</dbReference>
<dbReference type="RefSeq" id="WP_159229862.1">
    <property type="nucleotide sequence ID" value="NZ_CACSIP010000010.1"/>
</dbReference>
<gene>
    <name evidence="2" type="ORF">AELLOGFF_03602</name>
</gene>
<keyword evidence="3" id="KW-1185">Reference proteome</keyword>
<dbReference type="InterPro" id="IPR037401">
    <property type="entry name" value="SnoaL-like"/>
</dbReference>
<dbReference type="AlphaFoldDB" id="A0A5S9PPG4"/>